<dbReference type="Gene3D" id="3.30.565.10">
    <property type="entry name" value="Histidine kinase-like ATPase, C-terminal domain"/>
    <property type="match status" value="1"/>
</dbReference>
<feature type="transmembrane region" description="Helical" evidence="9">
    <location>
        <begin position="224"/>
        <end position="246"/>
    </location>
</feature>
<dbReference type="KEGG" id="saga:M5M_08760"/>
<keyword evidence="12" id="KW-1185">Reference proteome</keyword>
<feature type="transmembrane region" description="Helical" evidence="9">
    <location>
        <begin position="6"/>
        <end position="27"/>
    </location>
</feature>
<dbReference type="InterPro" id="IPR003594">
    <property type="entry name" value="HATPase_dom"/>
</dbReference>
<feature type="transmembrane region" description="Helical" evidence="9">
    <location>
        <begin position="39"/>
        <end position="59"/>
    </location>
</feature>
<dbReference type="SMART" id="SM00065">
    <property type="entry name" value="GAF"/>
    <property type="match status" value="1"/>
</dbReference>
<dbReference type="NCBIfam" id="TIGR02916">
    <property type="entry name" value="PEP_his_kin"/>
    <property type="match status" value="1"/>
</dbReference>
<protein>
    <recommendedName>
        <fullName evidence="2">histidine kinase</fullName>
        <ecNumber evidence="2">2.7.13.3</ecNumber>
    </recommendedName>
</protein>
<feature type="transmembrane region" description="Helical" evidence="9">
    <location>
        <begin position="157"/>
        <end position="179"/>
    </location>
</feature>
<evidence type="ECO:0000256" key="7">
    <source>
        <dbReference type="ARBA" id="ARBA00022840"/>
    </source>
</evidence>
<dbReference type="OrthoDB" id="9785691at2"/>
<dbReference type="SUPFAM" id="SSF55781">
    <property type="entry name" value="GAF domain-like"/>
    <property type="match status" value="1"/>
</dbReference>
<dbReference type="InterPro" id="IPR003018">
    <property type="entry name" value="GAF"/>
</dbReference>
<feature type="transmembrane region" description="Helical" evidence="9">
    <location>
        <begin position="122"/>
        <end position="145"/>
    </location>
</feature>
<feature type="domain" description="Histidine kinase" evidence="10">
    <location>
        <begin position="477"/>
        <end position="679"/>
    </location>
</feature>
<reference evidence="11 12" key="1">
    <citation type="journal article" date="2013" name="Genome Announc.">
        <title>Complete genome sequence of Simiduia agarivorans SA1(T), a marine bacterium able to degrade a variety of polysaccharides.</title>
        <authorList>
            <person name="Lin S.Y."/>
            <person name="Shieh W.Y."/>
            <person name="Chen J.S."/>
            <person name="Tang S.L."/>
        </authorList>
    </citation>
    <scope>NUCLEOTIDE SEQUENCE [LARGE SCALE GENOMIC DNA]</scope>
    <source>
        <strain evidence="12">DSM 21679 / JCM 13881 / BCRC 17597 / SA1</strain>
    </source>
</reference>
<evidence type="ECO:0000259" key="10">
    <source>
        <dbReference type="PROSITE" id="PS50109"/>
    </source>
</evidence>
<dbReference type="SMART" id="SM00387">
    <property type="entry name" value="HATPase_c"/>
    <property type="match status" value="1"/>
</dbReference>
<gene>
    <name evidence="11" type="ordered locus">M5M_08760</name>
</gene>
<evidence type="ECO:0000256" key="5">
    <source>
        <dbReference type="ARBA" id="ARBA00022741"/>
    </source>
</evidence>
<dbReference type="PANTHER" id="PTHR43065:SF10">
    <property type="entry name" value="PEROXIDE STRESS-ACTIVATED HISTIDINE KINASE MAK3"/>
    <property type="match status" value="1"/>
</dbReference>
<dbReference type="PRINTS" id="PR00344">
    <property type="entry name" value="BCTRLSENSOR"/>
</dbReference>
<dbReference type="InterPro" id="IPR004358">
    <property type="entry name" value="Sig_transdc_His_kin-like_C"/>
</dbReference>
<keyword evidence="7" id="KW-0067">ATP-binding</keyword>
<dbReference type="PANTHER" id="PTHR43065">
    <property type="entry name" value="SENSOR HISTIDINE KINASE"/>
    <property type="match status" value="1"/>
</dbReference>
<evidence type="ECO:0000256" key="6">
    <source>
        <dbReference type="ARBA" id="ARBA00022777"/>
    </source>
</evidence>
<accession>K4KIT6</accession>
<dbReference type="InterPro" id="IPR014265">
    <property type="entry name" value="XrtA/PrsK"/>
</dbReference>
<keyword evidence="6 11" id="KW-0418">Kinase</keyword>
<dbReference type="GO" id="GO:0000160">
    <property type="term" value="P:phosphorelay signal transduction system"/>
    <property type="evidence" value="ECO:0007669"/>
    <property type="project" value="UniProtKB-KW"/>
</dbReference>
<sequence length="691" mass="77238">MEFSQVSLTAYIGAAIMAWVLAAVYLLDWRHHRAERALGVAALVHGLNLALTGLTFSTLAAPPQAMLVVEALHYACWALALRTLLQHTGRAKLPRAQTLLFALPWPIAGVLLLAAITQMNFLFFLGTWISLALSVIALVCVEQTYRFATENNRGNKVIVISLGALFLYDTYLYSYATIFQQFDPMLWQSRAAVSIGVCLFMALGKQLLGKQSNISSDLSLSRPMAFYSTSLIAVGSLFMVLALGGYYVRIYSGNWGSVVYSLLVIGAVLLVFSMLVSRSLREQMSAIINKHLFRHKYDYRSEWLRLINFLSMPTDGSEAAQRAFLAATSITKASGGALWLKKSDHFDPVFQLALPTGSHPPKVDTASEFCRIMQSHEWVFLIHAKPGQSQAKYNELLPPWVINNKQHWLLLPLMAGHELVGFLLLCEPHNANPITWEDLDLFKTTGRQLGSYLKLHQQSEQLAENRQFDTFNKLVAFIVHDINNVIAQQSLVVKNAEKHKHKPEFVDDAMHTIDNSVERMRQLLKKLSPGANELVQKVKIHDAVRLAIDESKQSRSKINKQLDLGSHWLMADQVRLVMTISHFIKNAVDATAEQGEVRVTMTLEPARATILIEDTGHGMDSNFIQHRLFKPFDTTKSGKGMGIGAYLSREYIKELGGTLEVSSKIGEGTQVVFTLPVQSTESEKIREASRL</sequence>
<dbReference type="HOGENOM" id="CLU_024784_0_0_6"/>
<keyword evidence="5" id="KW-0547">Nucleotide-binding</keyword>
<dbReference type="SUPFAM" id="SSF55874">
    <property type="entry name" value="ATPase domain of HSP90 chaperone/DNA topoisomerase II/histidine kinase"/>
    <property type="match status" value="1"/>
</dbReference>
<evidence type="ECO:0000256" key="1">
    <source>
        <dbReference type="ARBA" id="ARBA00000085"/>
    </source>
</evidence>
<dbReference type="InterPro" id="IPR036890">
    <property type="entry name" value="HATPase_C_sf"/>
</dbReference>
<dbReference type="RefSeq" id="WP_015047106.1">
    <property type="nucleotide sequence ID" value="NC_018868.3"/>
</dbReference>
<keyword evidence="9" id="KW-0812">Transmembrane</keyword>
<keyword evidence="8" id="KW-0902">Two-component regulatory system</keyword>
<dbReference type="eggNOG" id="COG2203">
    <property type="taxonomic scope" value="Bacteria"/>
</dbReference>
<feature type="transmembrane region" description="Helical" evidence="9">
    <location>
        <begin position="258"/>
        <end position="276"/>
    </location>
</feature>
<proteinExistence type="predicted"/>
<evidence type="ECO:0000256" key="9">
    <source>
        <dbReference type="SAM" id="Phobius"/>
    </source>
</evidence>
<dbReference type="PROSITE" id="PS50109">
    <property type="entry name" value="HIS_KIN"/>
    <property type="match status" value="1"/>
</dbReference>
<dbReference type="GO" id="GO:0004673">
    <property type="term" value="F:protein histidine kinase activity"/>
    <property type="evidence" value="ECO:0007669"/>
    <property type="project" value="UniProtKB-EC"/>
</dbReference>
<evidence type="ECO:0000256" key="3">
    <source>
        <dbReference type="ARBA" id="ARBA00022553"/>
    </source>
</evidence>
<evidence type="ECO:0000256" key="4">
    <source>
        <dbReference type="ARBA" id="ARBA00022679"/>
    </source>
</evidence>
<evidence type="ECO:0000256" key="2">
    <source>
        <dbReference type="ARBA" id="ARBA00012438"/>
    </source>
</evidence>
<dbReference type="AlphaFoldDB" id="K4KIT6"/>
<keyword evidence="9" id="KW-1133">Transmembrane helix</keyword>
<feature type="transmembrane region" description="Helical" evidence="9">
    <location>
        <begin position="97"/>
        <end position="116"/>
    </location>
</feature>
<evidence type="ECO:0000256" key="8">
    <source>
        <dbReference type="ARBA" id="ARBA00023012"/>
    </source>
</evidence>
<organism evidence="11 12">
    <name type="scientific">Simiduia agarivorans (strain DSM 21679 / JCM 13881 / BCRC 17597 / SA1)</name>
    <dbReference type="NCBI Taxonomy" id="1117647"/>
    <lineage>
        <taxon>Bacteria</taxon>
        <taxon>Pseudomonadati</taxon>
        <taxon>Pseudomonadota</taxon>
        <taxon>Gammaproteobacteria</taxon>
        <taxon>Cellvibrionales</taxon>
        <taxon>Cellvibrionaceae</taxon>
        <taxon>Simiduia</taxon>
    </lineage>
</organism>
<keyword evidence="9" id="KW-0472">Membrane</keyword>
<dbReference type="EMBL" id="CP003746">
    <property type="protein sequence ID" value="AFU98941.1"/>
    <property type="molecule type" value="Genomic_DNA"/>
</dbReference>
<dbReference type="InterPro" id="IPR005467">
    <property type="entry name" value="His_kinase_dom"/>
</dbReference>
<dbReference type="Pfam" id="PF02518">
    <property type="entry name" value="HATPase_c"/>
    <property type="match status" value="1"/>
</dbReference>
<keyword evidence="3" id="KW-0597">Phosphoprotein</keyword>
<comment type="catalytic activity">
    <reaction evidence="1">
        <text>ATP + protein L-histidine = ADP + protein N-phospho-L-histidine.</text>
        <dbReference type="EC" id="2.7.13.3"/>
    </reaction>
</comment>
<dbReference type="EC" id="2.7.13.3" evidence="2"/>
<dbReference type="Gene3D" id="1.10.287.130">
    <property type="match status" value="1"/>
</dbReference>
<dbReference type="eggNOG" id="COG4191">
    <property type="taxonomic scope" value="Bacteria"/>
</dbReference>
<dbReference type="Proteomes" id="UP000000466">
    <property type="component" value="Chromosome"/>
</dbReference>
<feature type="transmembrane region" description="Helical" evidence="9">
    <location>
        <begin position="65"/>
        <end position="85"/>
    </location>
</feature>
<evidence type="ECO:0000313" key="11">
    <source>
        <dbReference type="EMBL" id="AFU98941.1"/>
    </source>
</evidence>
<evidence type="ECO:0000313" key="12">
    <source>
        <dbReference type="Proteomes" id="UP000000466"/>
    </source>
</evidence>
<dbReference type="GO" id="GO:0005524">
    <property type="term" value="F:ATP binding"/>
    <property type="evidence" value="ECO:0007669"/>
    <property type="project" value="UniProtKB-KW"/>
</dbReference>
<keyword evidence="4" id="KW-0808">Transferase</keyword>
<dbReference type="STRING" id="1117647.M5M_08760"/>
<name>K4KIT6_SIMAS</name>